<feature type="compositionally biased region" description="Basic and acidic residues" evidence="1">
    <location>
        <begin position="197"/>
        <end position="223"/>
    </location>
</feature>
<dbReference type="OrthoDB" id="5418203at2759"/>
<reference evidence="2 3" key="2">
    <citation type="journal article" date="2014" name="J. Gen. Appl. Microbiol.">
        <title>The early diverging ascomycetous budding yeast Saitoella complicata has three histone deacetylases belonging to the Clr6, Hos2, and Rpd3 lineages.</title>
        <authorList>
            <person name="Nishida H."/>
            <person name="Matsumoto T."/>
            <person name="Kondo S."/>
            <person name="Hamamoto M."/>
            <person name="Yoshikawa H."/>
        </authorList>
    </citation>
    <scope>NUCLEOTIDE SEQUENCE [LARGE SCALE GENOMIC DNA]</scope>
    <source>
        <strain evidence="2 3">NRRL Y-17804</strain>
    </source>
</reference>
<dbReference type="EMBL" id="BACD03000005">
    <property type="protein sequence ID" value="GAO46649.1"/>
    <property type="molecule type" value="Genomic_DNA"/>
</dbReference>
<dbReference type="InterPro" id="IPR039884">
    <property type="entry name" value="R3HC1/R3HCL"/>
</dbReference>
<dbReference type="Gene3D" id="3.30.70.330">
    <property type="match status" value="1"/>
</dbReference>
<evidence type="ECO:0000313" key="3">
    <source>
        <dbReference type="Proteomes" id="UP000033140"/>
    </source>
</evidence>
<dbReference type="RefSeq" id="XP_019021555.1">
    <property type="nucleotide sequence ID" value="XM_019168071.1"/>
</dbReference>
<sequence>MSLKEEVDSLADALAQASIPDKIEGTTSKNLELFEFDKETKSRNIRDAVGPHVSGAFYRVKWLNDTHAVLIFDSEEIAAKALASYCALPESERPLTGGIRYYLEPLPDRQPPPVDSPIGRRYVSPAKRMPTIATTQPVIHKNPFAFLDESGEVVVPSSPSPASPASPSGSRPGTPEVRPQKTDQVARRMIANALGVKVERTPEQRAYDRTILEQARRRKEEDRKKKKQPVLDEDGWEIA</sequence>
<dbReference type="InterPro" id="IPR012677">
    <property type="entry name" value="Nucleotide-bd_a/b_plait_sf"/>
</dbReference>
<evidence type="ECO:0000313" key="2">
    <source>
        <dbReference type="EMBL" id="GAO46649.1"/>
    </source>
</evidence>
<organism evidence="2 3">
    <name type="scientific">Saitoella complicata (strain BCRC 22490 / CBS 7301 / JCM 7358 / NBRC 10748 / NRRL Y-17804)</name>
    <dbReference type="NCBI Taxonomy" id="698492"/>
    <lineage>
        <taxon>Eukaryota</taxon>
        <taxon>Fungi</taxon>
        <taxon>Dikarya</taxon>
        <taxon>Ascomycota</taxon>
        <taxon>Taphrinomycotina</taxon>
        <taxon>Taphrinomycotina incertae sedis</taxon>
        <taxon>Saitoella</taxon>
    </lineage>
</organism>
<dbReference type="PANTHER" id="PTHR21678">
    <property type="entry name" value="GROWTH INHIBITION AND DIFFERENTIATION RELATED PROTEIN 88"/>
    <property type="match status" value="1"/>
</dbReference>
<feature type="region of interest" description="Disordered" evidence="1">
    <location>
        <begin position="152"/>
        <end position="239"/>
    </location>
</feature>
<dbReference type="PANTHER" id="PTHR21678:SF0">
    <property type="entry name" value="C3H1-TYPE DOMAIN-CONTAINING PROTEIN"/>
    <property type="match status" value="1"/>
</dbReference>
<accession>A0A0E9N9Z4</accession>
<reference evidence="2 3" key="1">
    <citation type="journal article" date="2011" name="J. Gen. Appl. Microbiol.">
        <title>Draft genome sequencing of the enigmatic yeast Saitoella complicata.</title>
        <authorList>
            <person name="Nishida H."/>
            <person name="Hamamoto M."/>
            <person name="Sugiyama J."/>
        </authorList>
    </citation>
    <scope>NUCLEOTIDE SEQUENCE [LARGE SCALE GENOMIC DNA]</scope>
    <source>
        <strain evidence="2 3">NRRL Y-17804</strain>
    </source>
</reference>
<gene>
    <name evidence="2" type="ORF">G7K_0875-t1</name>
</gene>
<comment type="caution">
    <text evidence="2">The sequence shown here is derived from an EMBL/GenBank/DDBJ whole genome shotgun (WGS) entry which is preliminary data.</text>
</comment>
<proteinExistence type="predicted"/>
<protein>
    <submittedName>
        <fullName evidence="2">Uncharacterized protein</fullName>
    </submittedName>
</protein>
<keyword evidence="3" id="KW-1185">Reference proteome</keyword>
<dbReference type="Proteomes" id="UP000033140">
    <property type="component" value="Unassembled WGS sequence"/>
</dbReference>
<name>A0A0E9N9Z4_SAICN</name>
<reference evidence="2 3" key="3">
    <citation type="journal article" date="2015" name="Genome Announc.">
        <title>Draft Genome Sequence of the Archiascomycetous Yeast Saitoella complicata.</title>
        <authorList>
            <person name="Yamauchi K."/>
            <person name="Kondo S."/>
            <person name="Hamamoto M."/>
            <person name="Takahashi Y."/>
            <person name="Ogura Y."/>
            <person name="Hayashi T."/>
            <person name="Nishida H."/>
        </authorList>
    </citation>
    <scope>NUCLEOTIDE SEQUENCE [LARGE SCALE GENOMIC DNA]</scope>
    <source>
        <strain evidence="2 3">NRRL Y-17804</strain>
    </source>
</reference>
<evidence type="ECO:0000256" key="1">
    <source>
        <dbReference type="SAM" id="MobiDB-lite"/>
    </source>
</evidence>
<dbReference type="AlphaFoldDB" id="A0A0E9N9Z4"/>